<evidence type="ECO:0000256" key="2">
    <source>
        <dbReference type="ARBA" id="ARBA00022525"/>
    </source>
</evidence>
<feature type="region of interest" description="Disordered" evidence="4">
    <location>
        <begin position="1"/>
        <end position="47"/>
    </location>
</feature>
<proteinExistence type="predicted"/>
<evidence type="ECO:0000259" key="6">
    <source>
        <dbReference type="PROSITE" id="PS51132"/>
    </source>
</evidence>
<dbReference type="PROSITE" id="PS51132">
    <property type="entry name" value="OLF"/>
    <property type="match status" value="1"/>
</dbReference>
<dbReference type="InterPro" id="IPR003598">
    <property type="entry name" value="Ig_sub2"/>
</dbReference>
<reference evidence="7 8" key="1">
    <citation type="submission" date="2023-09" db="EMBL/GenBank/DDBJ databases">
        <title>Genomes of two closely related lineages of the louse Polyplax serrata with different host specificities.</title>
        <authorList>
            <person name="Martinu J."/>
            <person name="Tarabai H."/>
            <person name="Stefka J."/>
            <person name="Hypsa V."/>
        </authorList>
    </citation>
    <scope>NUCLEOTIDE SEQUENCE [LARGE SCALE GENOMIC DNA]</scope>
    <source>
        <strain evidence="7">98ZLc_SE</strain>
    </source>
</reference>
<dbReference type="InterPro" id="IPR003112">
    <property type="entry name" value="Olfac-like_dom"/>
</dbReference>
<keyword evidence="8" id="KW-1185">Reference proteome</keyword>
<dbReference type="InterPro" id="IPR008160">
    <property type="entry name" value="Collagen"/>
</dbReference>
<dbReference type="SMART" id="SM00408">
    <property type="entry name" value="IGc2"/>
    <property type="match status" value="2"/>
</dbReference>
<gene>
    <name evidence="7" type="ORF">RUM44_011400</name>
</gene>
<dbReference type="SUPFAM" id="SSF48726">
    <property type="entry name" value="Immunoglobulin"/>
    <property type="match status" value="2"/>
</dbReference>
<feature type="domain" description="Ig-like" evidence="5">
    <location>
        <begin position="167"/>
        <end position="249"/>
    </location>
</feature>
<organism evidence="7 8">
    <name type="scientific">Polyplax serrata</name>
    <name type="common">Common mouse louse</name>
    <dbReference type="NCBI Taxonomy" id="468196"/>
    <lineage>
        <taxon>Eukaryota</taxon>
        <taxon>Metazoa</taxon>
        <taxon>Ecdysozoa</taxon>
        <taxon>Arthropoda</taxon>
        <taxon>Hexapoda</taxon>
        <taxon>Insecta</taxon>
        <taxon>Pterygota</taxon>
        <taxon>Neoptera</taxon>
        <taxon>Paraneoptera</taxon>
        <taxon>Psocodea</taxon>
        <taxon>Troctomorpha</taxon>
        <taxon>Phthiraptera</taxon>
        <taxon>Anoplura</taxon>
        <taxon>Polyplacidae</taxon>
        <taxon>Polyplax</taxon>
    </lineage>
</organism>
<dbReference type="SMART" id="SM00409">
    <property type="entry name" value="IG"/>
    <property type="match status" value="2"/>
</dbReference>
<comment type="caution">
    <text evidence="7">The sequence shown here is derived from an EMBL/GenBank/DDBJ whole genome shotgun (WGS) entry which is preliminary data.</text>
</comment>
<feature type="domain" description="Ig-like" evidence="5">
    <location>
        <begin position="69"/>
        <end position="161"/>
    </location>
</feature>
<evidence type="ECO:0000313" key="7">
    <source>
        <dbReference type="EMBL" id="KAK6624541.1"/>
    </source>
</evidence>
<dbReference type="EMBL" id="JAWJWF010000046">
    <property type="protein sequence ID" value="KAK6624541.1"/>
    <property type="molecule type" value="Genomic_DNA"/>
</dbReference>
<dbReference type="SMART" id="SM00284">
    <property type="entry name" value="OLF"/>
    <property type="match status" value="1"/>
</dbReference>
<dbReference type="Pfam" id="PF02191">
    <property type="entry name" value="OLF"/>
    <property type="match status" value="1"/>
</dbReference>
<protein>
    <recommendedName>
        <fullName evidence="9">Colmedin</fullName>
    </recommendedName>
</protein>
<comment type="caution">
    <text evidence="3">Lacks conserved residue(s) required for the propagation of feature annotation.</text>
</comment>
<dbReference type="PROSITE" id="PS50835">
    <property type="entry name" value="IG_LIKE"/>
    <property type="match status" value="2"/>
</dbReference>
<dbReference type="PANTHER" id="PTHR23192:SF85">
    <property type="entry name" value="GLIOMEDIN"/>
    <property type="match status" value="1"/>
</dbReference>
<dbReference type="Pfam" id="PF13927">
    <property type="entry name" value="Ig_3"/>
    <property type="match status" value="2"/>
</dbReference>
<sequence length="623" mass="69974">MAQTFPFFPGRPGATGPVGPPGPQGPRGLPGPRGRTGKAGNHGTPGIPGVNLWTVKVNGTTLEELLMAPSIIGAGNFVPPKPIVVREGENVRMRCAAEGRPKPSVEWRKFDGSTIPVGSWQAISVPGHALNITRINRQHMGVYMCIADNGIPPPANQTFVLEVHFAPLIRIQNQLIGVANGSTAILECDVEAFPESVRYWERADGRFIEPGFKYRLNDTERGKYKVRMQLNITNIGVNDFGLYHCISKNEIGITKGIFTVYEIDPGLATPPPVRIAGQGVATYGEQPPPPVDFDDICPPQVTCPECPDPKEFKCREGSISLFDLVGKLEIKPFGNETYPGLPNRTLDCLLYAVGKPVYHRYTDQTYGSWMRDPMPRTEAQGETFWVTSESDSTHLYEFANKTAYRKDIPTRVYELEHPLKGNAHVIYNGSFYYNEKDKPRVLKFDLATKTYVSLDVPMVATSGSNYLYTTEFNYMDFSIDDNGLWIIYGLPSNNNTIVMKIDPNTMKKQYMWDISINHHKVGEMFVTCGVLYAIDSVTERNTKIRFALDLYKNILLDVSLAFTNPFRRTTMVGYNHRTKELYTWDKGNQLTYPVRYHEIGYNLTKEEKGEPEANARTGYDIYT</sequence>
<evidence type="ECO:0000256" key="3">
    <source>
        <dbReference type="PROSITE-ProRule" id="PRU00446"/>
    </source>
</evidence>
<evidence type="ECO:0000313" key="8">
    <source>
        <dbReference type="Proteomes" id="UP001359485"/>
    </source>
</evidence>
<dbReference type="InterPro" id="IPR050605">
    <property type="entry name" value="Olfactomedin-like_domain"/>
</dbReference>
<dbReference type="Pfam" id="PF01391">
    <property type="entry name" value="Collagen"/>
    <property type="match status" value="1"/>
</dbReference>
<feature type="domain" description="Olfactomedin-like" evidence="6">
    <location>
        <begin position="347"/>
        <end position="598"/>
    </location>
</feature>
<evidence type="ECO:0000256" key="1">
    <source>
        <dbReference type="ARBA" id="ARBA00004613"/>
    </source>
</evidence>
<dbReference type="Proteomes" id="UP001359485">
    <property type="component" value="Unassembled WGS sequence"/>
</dbReference>
<evidence type="ECO:0000259" key="5">
    <source>
        <dbReference type="PROSITE" id="PS50835"/>
    </source>
</evidence>
<name>A0ABR1APZ6_POLSC</name>
<dbReference type="InterPro" id="IPR036179">
    <property type="entry name" value="Ig-like_dom_sf"/>
</dbReference>
<comment type="subcellular location">
    <subcellularLocation>
        <location evidence="1">Secreted</location>
    </subcellularLocation>
</comment>
<evidence type="ECO:0008006" key="9">
    <source>
        <dbReference type="Google" id="ProtNLM"/>
    </source>
</evidence>
<dbReference type="InterPro" id="IPR007110">
    <property type="entry name" value="Ig-like_dom"/>
</dbReference>
<dbReference type="Gene3D" id="2.60.40.10">
    <property type="entry name" value="Immunoglobulins"/>
    <property type="match status" value="2"/>
</dbReference>
<dbReference type="InterPro" id="IPR013783">
    <property type="entry name" value="Ig-like_fold"/>
</dbReference>
<accession>A0ABR1APZ6</accession>
<dbReference type="PANTHER" id="PTHR23192">
    <property type="entry name" value="OLFACTOMEDIN-RELATED"/>
    <property type="match status" value="1"/>
</dbReference>
<evidence type="ECO:0000256" key="4">
    <source>
        <dbReference type="SAM" id="MobiDB-lite"/>
    </source>
</evidence>
<keyword evidence="2" id="KW-0964">Secreted</keyword>
<dbReference type="InterPro" id="IPR003599">
    <property type="entry name" value="Ig_sub"/>
</dbReference>